<evidence type="ECO:0000256" key="1">
    <source>
        <dbReference type="ARBA" id="ARBA00004651"/>
    </source>
</evidence>
<feature type="transmembrane region" description="Helical" evidence="6">
    <location>
        <begin position="118"/>
        <end position="138"/>
    </location>
</feature>
<comment type="caution">
    <text evidence="8">The sequence shown here is derived from an EMBL/GenBank/DDBJ whole genome shotgun (WGS) entry which is preliminary data.</text>
</comment>
<evidence type="ECO:0000256" key="6">
    <source>
        <dbReference type="SAM" id="Phobius"/>
    </source>
</evidence>
<feature type="transmembrane region" description="Helical" evidence="6">
    <location>
        <begin position="184"/>
        <end position="203"/>
    </location>
</feature>
<dbReference type="InterPro" id="IPR000620">
    <property type="entry name" value="EamA_dom"/>
</dbReference>
<feature type="transmembrane region" description="Helical" evidence="6">
    <location>
        <begin position="215"/>
        <end position="236"/>
    </location>
</feature>
<feature type="domain" description="EamA" evidence="7">
    <location>
        <begin position="6"/>
        <end position="102"/>
    </location>
</feature>
<dbReference type="Pfam" id="PF00892">
    <property type="entry name" value="EamA"/>
    <property type="match status" value="2"/>
</dbReference>
<evidence type="ECO:0000256" key="3">
    <source>
        <dbReference type="ARBA" id="ARBA00022692"/>
    </source>
</evidence>
<accession>A0A644ZZG1</accession>
<evidence type="ECO:0000313" key="8">
    <source>
        <dbReference type="EMBL" id="MPM46162.1"/>
    </source>
</evidence>
<protein>
    <recommendedName>
        <fullName evidence="7">EamA domain-containing protein</fullName>
    </recommendedName>
</protein>
<dbReference type="SUPFAM" id="SSF103481">
    <property type="entry name" value="Multidrug resistance efflux transporter EmrE"/>
    <property type="match status" value="2"/>
</dbReference>
<evidence type="ECO:0000259" key="7">
    <source>
        <dbReference type="Pfam" id="PF00892"/>
    </source>
</evidence>
<dbReference type="PANTHER" id="PTHR42920">
    <property type="entry name" value="OS03G0707200 PROTEIN-RELATED"/>
    <property type="match status" value="1"/>
</dbReference>
<sequence>MAALAVIGIFSLSILKRDPQRKKSFVTKTTLRVVAVTGTISVASLTLQMTALRYTAASNASFIMCTYTMIMPCLAALIFKEPIRKVQIWGLFFCFLGTALISRVIGFEGGLHIGLDGLGFGDALMAACAIMAAVQSLAVSRLRKFKVDPLGFVLSQNAYCFLVCTLSWVLIFRGARADFGNLPAMLGILYNGVLGSGVVYIIYSHIMPQLSPATAGLILACEPVFTTFAASIIPILGKTEPIGVIQVVGGTLILGTIIVVQEIMNKQNAAAAPPESETAETAV</sequence>
<feature type="transmembrane region" description="Helical" evidence="6">
    <location>
        <begin position="242"/>
        <end position="260"/>
    </location>
</feature>
<keyword evidence="4 6" id="KW-1133">Transmembrane helix</keyword>
<evidence type="ECO:0000256" key="4">
    <source>
        <dbReference type="ARBA" id="ARBA00022989"/>
    </source>
</evidence>
<evidence type="ECO:0000256" key="5">
    <source>
        <dbReference type="ARBA" id="ARBA00023136"/>
    </source>
</evidence>
<feature type="domain" description="EamA" evidence="7">
    <location>
        <begin position="120"/>
        <end position="260"/>
    </location>
</feature>
<dbReference type="AlphaFoldDB" id="A0A644ZZG1"/>
<feature type="transmembrane region" description="Helical" evidence="6">
    <location>
        <begin position="150"/>
        <end position="172"/>
    </location>
</feature>
<dbReference type="GO" id="GO:0005886">
    <property type="term" value="C:plasma membrane"/>
    <property type="evidence" value="ECO:0007669"/>
    <property type="project" value="UniProtKB-SubCell"/>
</dbReference>
<comment type="subcellular location">
    <subcellularLocation>
        <location evidence="1">Cell membrane</location>
        <topology evidence="1">Multi-pass membrane protein</topology>
    </subcellularLocation>
</comment>
<keyword evidence="2" id="KW-1003">Cell membrane</keyword>
<feature type="transmembrane region" description="Helical" evidence="6">
    <location>
        <begin position="60"/>
        <end position="79"/>
    </location>
</feature>
<reference evidence="8" key="1">
    <citation type="submission" date="2019-08" db="EMBL/GenBank/DDBJ databases">
        <authorList>
            <person name="Kucharzyk K."/>
            <person name="Murdoch R.W."/>
            <person name="Higgins S."/>
            <person name="Loffler F."/>
        </authorList>
    </citation>
    <scope>NUCLEOTIDE SEQUENCE</scope>
</reference>
<keyword evidence="3 6" id="KW-0812">Transmembrane</keyword>
<dbReference type="InterPro" id="IPR037185">
    <property type="entry name" value="EmrE-like"/>
</dbReference>
<evidence type="ECO:0000256" key="2">
    <source>
        <dbReference type="ARBA" id="ARBA00022475"/>
    </source>
</evidence>
<gene>
    <name evidence="8" type="ORF">SDC9_92860</name>
</gene>
<dbReference type="InterPro" id="IPR051258">
    <property type="entry name" value="Diverse_Substrate_Transporter"/>
</dbReference>
<name>A0A644ZZG1_9ZZZZ</name>
<keyword evidence="5 6" id="KW-0472">Membrane</keyword>
<dbReference type="PANTHER" id="PTHR42920:SF5">
    <property type="entry name" value="EAMA DOMAIN-CONTAINING PROTEIN"/>
    <property type="match status" value="1"/>
</dbReference>
<proteinExistence type="predicted"/>
<organism evidence="8">
    <name type="scientific">bioreactor metagenome</name>
    <dbReference type="NCBI Taxonomy" id="1076179"/>
    <lineage>
        <taxon>unclassified sequences</taxon>
        <taxon>metagenomes</taxon>
        <taxon>ecological metagenomes</taxon>
    </lineage>
</organism>
<dbReference type="EMBL" id="VSSQ01011168">
    <property type="protein sequence ID" value="MPM46162.1"/>
    <property type="molecule type" value="Genomic_DNA"/>
</dbReference>
<feature type="transmembrane region" description="Helical" evidence="6">
    <location>
        <begin position="86"/>
        <end position="106"/>
    </location>
</feature>